<comment type="caution">
    <text evidence="1">The sequence shown here is derived from an EMBL/GenBank/DDBJ whole genome shotgun (WGS) entry which is preliminary data.</text>
</comment>
<evidence type="ECO:0000313" key="2">
    <source>
        <dbReference type="Proteomes" id="UP000541444"/>
    </source>
</evidence>
<reference evidence="1 2" key="1">
    <citation type="journal article" date="2020" name="IScience">
        <title>Genome Sequencing of the Endangered Kingdonia uniflora (Circaeasteraceae, Ranunculales) Reveals Potential Mechanisms of Evolutionary Specialization.</title>
        <authorList>
            <person name="Sun Y."/>
            <person name="Deng T."/>
            <person name="Zhang A."/>
            <person name="Moore M.J."/>
            <person name="Landis J.B."/>
            <person name="Lin N."/>
            <person name="Zhang H."/>
            <person name="Zhang X."/>
            <person name="Huang J."/>
            <person name="Zhang X."/>
            <person name="Sun H."/>
            <person name="Wang H."/>
        </authorList>
    </citation>
    <scope>NUCLEOTIDE SEQUENCE [LARGE SCALE GENOMIC DNA]</scope>
    <source>
        <strain evidence="1">TB1705</strain>
        <tissue evidence="1">Leaf</tissue>
    </source>
</reference>
<dbReference type="OrthoDB" id="5544992at2759"/>
<gene>
    <name evidence="1" type="ORF">GIB67_024181</name>
</gene>
<accession>A0A7J7LZD1</accession>
<dbReference type="PANTHER" id="PTHR34222:SF100">
    <property type="entry name" value="CCHC-TYPE DOMAIN-CONTAINING PROTEIN"/>
    <property type="match status" value="1"/>
</dbReference>
<organism evidence="1 2">
    <name type="scientific">Kingdonia uniflora</name>
    <dbReference type="NCBI Taxonomy" id="39325"/>
    <lineage>
        <taxon>Eukaryota</taxon>
        <taxon>Viridiplantae</taxon>
        <taxon>Streptophyta</taxon>
        <taxon>Embryophyta</taxon>
        <taxon>Tracheophyta</taxon>
        <taxon>Spermatophyta</taxon>
        <taxon>Magnoliopsida</taxon>
        <taxon>Ranunculales</taxon>
        <taxon>Circaeasteraceae</taxon>
        <taxon>Kingdonia</taxon>
    </lineage>
</organism>
<evidence type="ECO:0000313" key="1">
    <source>
        <dbReference type="EMBL" id="KAF6148006.1"/>
    </source>
</evidence>
<dbReference type="PANTHER" id="PTHR34222">
    <property type="entry name" value="GAG_PRE-INTEGRS DOMAIN-CONTAINING PROTEIN"/>
    <property type="match status" value="1"/>
</dbReference>
<sequence length="178" mass="20532">MRRLLKKNKVFQFLVGLNPEFEYARVHLLDRTPFPNLEEDYAYCLSDQIRRFTLPSIIATPPDISAMAAQFPRQLLSIAPGFLPLPDRQSTSGQQHLKKCDHYGKWEHLKATCHSLHGRPPAPQQWPINSQLTANMVNNAPVQDSSPFDSLTQEEIRRFRQLLLHLSCTDFLLCSHRI</sequence>
<name>A0A7J7LZD1_9MAGN</name>
<proteinExistence type="predicted"/>
<dbReference type="AlphaFoldDB" id="A0A7J7LZD1"/>
<keyword evidence="2" id="KW-1185">Reference proteome</keyword>
<dbReference type="EMBL" id="JACGCM010001859">
    <property type="protein sequence ID" value="KAF6148006.1"/>
    <property type="molecule type" value="Genomic_DNA"/>
</dbReference>
<protein>
    <submittedName>
        <fullName evidence="1">Uncharacterized protein</fullName>
    </submittedName>
</protein>
<dbReference type="Proteomes" id="UP000541444">
    <property type="component" value="Unassembled WGS sequence"/>
</dbReference>